<dbReference type="EMBL" id="ML977518">
    <property type="protein sequence ID" value="KAF2124636.1"/>
    <property type="molecule type" value="Genomic_DNA"/>
</dbReference>
<proteinExistence type="predicted"/>
<dbReference type="InterPro" id="IPR004875">
    <property type="entry name" value="DDE_SF_endonuclease_dom"/>
</dbReference>
<dbReference type="AlphaFoldDB" id="A0A6A5ZZC1"/>
<keyword evidence="3" id="KW-1185">Reference proteome</keyword>
<evidence type="ECO:0000259" key="1">
    <source>
        <dbReference type="Pfam" id="PF03184"/>
    </source>
</evidence>
<protein>
    <submittedName>
        <fullName evidence="2">DDE-domain-containing protein</fullName>
    </submittedName>
</protein>
<dbReference type="Proteomes" id="UP000799771">
    <property type="component" value="Unassembled WGS sequence"/>
</dbReference>
<evidence type="ECO:0000313" key="2">
    <source>
        <dbReference type="EMBL" id="KAF2124636.1"/>
    </source>
</evidence>
<evidence type="ECO:0000313" key="3">
    <source>
        <dbReference type="Proteomes" id="UP000799771"/>
    </source>
</evidence>
<gene>
    <name evidence="2" type="ORF">P153DRAFT_400732</name>
</gene>
<dbReference type="GO" id="GO:0003676">
    <property type="term" value="F:nucleic acid binding"/>
    <property type="evidence" value="ECO:0007669"/>
    <property type="project" value="InterPro"/>
</dbReference>
<feature type="domain" description="DDE-1" evidence="1">
    <location>
        <begin position="58"/>
        <end position="157"/>
    </location>
</feature>
<accession>A0A6A5ZZC1</accession>
<dbReference type="OrthoDB" id="4357141at2759"/>
<dbReference type="GeneID" id="54412280"/>
<dbReference type="Pfam" id="PF03184">
    <property type="entry name" value="DDE_1"/>
    <property type="match status" value="1"/>
</dbReference>
<reference evidence="2" key="1">
    <citation type="journal article" date="2020" name="Stud. Mycol.">
        <title>101 Dothideomycetes genomes: a test case for predicting lifestyles and emergence of pathogens.</title>
        <authorList>
            <person name="Haridas S."/>
            <person name="Albert R."/>
            <person name="Binder M."/>
            <person name="Bloem J."/>
            <person name="Labutti K."/>
            <person name="Salamov A."/>
            <person name="Andreopoulos B."/>
            <person name="Baker S."/>
            <person name="Barry K."/>
            <person name="Bills G."/>
            <person name="Bluhm B."/>
            <person name="Cannon C."/>
            <person name="Castanera R."/>
            <person name="Culley D."/>
            <person name="Daum C."/>
            <person name="Ezra D."/>
            <person name="Gonzalez J."/>
            <person name="Henrissat B."/>
            <person name="Kuo A."/>
            <person name="Liang C."/>
            <person name="Lipzen A."/>
            <person name="Lutzoni F."/>
            <person name="Magnuson J."/>
            <person name="Mondo S."/>
            <person name="Nolan M."/>
            <person name="Ohm R."/>
            <person name="Pangilinan J."/>
            <person name="Park H.-J."/>
            <person name="Ramirez L."/>
            <person name="Alfaro M."/>
            <person name="Sun H."/>
            <person name="Tritt A."/>
            <person name="Yoshinaga Y."/>
            <person name="Zwiers L.-H."/>
            <person name="Turgeon B."/>
            <person name="Goodwin S."/>
            <person name="Spatafora J."/>
            <person name="Crous P."/>
            <person name="Grigoriev I."/>
        </authorList>
    </citation>
    <scope>NUCLEOTIDE SEQUENCE</scope>
    <source>
        <strain evidence="2">CBS 119687</strain>
    </source>
</reference>
<name>A0A6A5ZZC1_9PLEO</name>
<dbReference type="RefSeq" id="XP_033519029.1">
    <property type="nucleotide sequence ID" value="XM_033671848.1"/>
</dbReference>
<organism evidence="2 3">
    <name type="scientific">Dothidotthia symphoricarpi CBS 119687</name>
    <dbReference type="NCBI Taxonomy" id="1392245"/>
    <lineage>
        <taxon>Eukaryota</taxon>
        <taxon>Fungi</taxon>
        <taxon>Dikarya</taxon>
        <taxon>Ascomycota</taxon>
        <taxon>Pezizomycotina</taxon>
        <taxon>Dothideomycetes</taxon>
        <taxon>Pleosporomycetidae</taxon>
        <taxon>Pleosporales</taxon>
        <taxon>Dothidotthiaceae</taxon>
        <taxon>Dothidotthia</taxon>
    </lineage>
</organism>
<sequence length="301" mass="34723">MNTYWKMTHWFELIGRVLRDRAVLKENVYSMDEMLLMLGFVKVLVGKDDTRDYRGARVKRTMSGYTDSYISLQWLKRIFDPEMKERANNKLRVLIYDSFDTHETLEVLEYCFVNNIILCRLPSHTFHKLQPCDVAVFASLKAAYREQVEQLKRGGVKTIGKEHFTALFSPARKKAFTHEDVIASFAASGLFPFDPDRQNEVPRTPATPVSAEGLVSLQDLIIKQDAGTLDEASKQSLQRHLHKLAKTVQLSFAKGALQQNYIRFLLTINNEAKVKVMGYEELQEARQKRIEKDADEKAKEK</sequence>